<comment type="caution">
    <text evidence="2">The sequence shown here is derived from an EMBL/GenBank/DDBJ whole genome shotgun (WGS) entry which is preliminary data.</text>
</comment>
<protein>
    <submittedName>
        <fullName evidence="2">Uncharacterized protein</fullName>
    </submittedName>
</protein>
<keyword evidence="1" id="KW-0472">Membrane</keyword>
<evidence type="ECO:0000256" key="1">
    <source>
        <dbReference type="SAM" id="Phobius"/>
    </source>
</evidence>
<keyword evidence="1" id="KW-1133">Transmembrane helix</keyword>
<name>A0ABP8NMT9_9BACT</name>
<sequence length="61" mass="6530">MKMKEKTIISSATLMTSLLAYWYAKSAGKDAAPYVMLGGFVGSIIGEAIADKVKNKQTDEG</sequence>
<dbReference type="RefSeq" id="WP_345083926.1">
    <property type="nucleotide sequence ID" value="NZ_BAABFA010000019.1"/>
</dbReference>
<gene>
    <name evidence="2" type="ORF">GCM10023093_26080</name>
</gene>
<organism evidence="2 3">
    <name type="scientific">Nemorincola caseinilytica</name>
    <dbReference type="NCBI Taxonomy" id="2054315"/>
    <lineage>
        <taxon>Bacteria</taxon>
        <taxon>Pseudomonadati</taxon>
        <taxon>Bacteroidota</taxon>
        <taxon>Chitinophagia</taxon>
        <taxon>Chitinophagales</taxon>
        <taxon>Chitinophagaceae</taxon>
        <taxon>Nemorincola</taxon>
    </lineage>
</organism>
<dbReference type="Proteomes" id="UP001500067">
    <property type="component" value="Unassembled WGS sequence"/>
</dbReference>
<dbReference type="EMBL" id="BAABFA010000019">
    <property type="protein sequence ID" value="GAA4468456.1"/>
    <property type="molecule type" value="Genomic_DNA"/>
</dbReference>
<reference evidence="3" key="1">
    <citation type="journal article" date="2019" name="Int. J. Syst. Evol. Microbiol.">
        <title>The Global Catalogue of Microorganisms (GCM) 10K type strain sequencing project: providing services to taxonomists for standard genome sequencing and annotation.</title>
        <authorList>
            <consortium name="The Broad Institute Genomics Platform"/>
            <consortium name="The Broad Institute Genome Sequencing Center for Infectious Disease"/>
            <person name="Wu L."/>
            <person name="Ma J."/>
        </authorList>
    </citation>
    <scope>NUCLEOTIDE SEQUENCE [LARGE SCALE GENOMIC DNA]</scope>
    <source>
        <strain evidence="3">JCM 32105</strain>
    </source>
</reference>
<accession>A0ABP8NMT9</accession>
<feature type="transmembrane region" description="Helical" evidence="1">
    <location>
        <begin position="7"/>
        <end position="25"/>
    </location>
</feature>
<keyword evidence="3" id="KW-1185">Reference proteome</keyword>
<evidence type="ECO:0000313" key="3">
    <source>
        <dbReference type="Proteomes" id="UP001500067"/>
    </source>
</evidence>
<keyword evidence="1" id="KW-0812">Transmembrane</keyword>
<proteinExistence type="predicted"/>
<evidence type="ECO:0000313" key="2">
    <source>
        <dbReference type="EMBL" id="GAA4468456.1"/>
    </source>
</evidence>